<feature type="region of interest" description="Disordered" evidence="1">
    <location>
        <begin position="1"/>
        <end position="38"/>
    </location>
</feature>
<evidence type="ECO:0000256" key="1">
    <source>
        <dbReference type="SAM" id="MobiDB-lite"/>
    </source>
</evidence>
<dbReference type="EnsemblPlants" id="OGLUM09G12860.1">
    <property type="protein sequence ID" value="OGLUM09G12860.1"/>
    <property type="gene ID" value="OGLUM09G12860"/>
</dbReference>
<sequence length="333" mass="38662">MPSNSVDLIKIRLDQNTNGTKQNSNEPTPASRRSGSSAFAVSQILASTLVKTSPSRTHTSCDPRSAVLHSRTQDPKPPARFPKQSTLSTSPHSRSTVSTLTGSESHTLPRLRAPDHRRHHHATTLAPPPPPRRRRRRRRARAVQVDAGVLLLFHRLPGAALLHALRRPQARRAGRALLRRPARHPRRQLHRLRRPGPRRPHPPRGAPAPRARPLRLLRRHPQGHHRALRCAPGRHARLRRLLRLRRPHHPGLDQRLQRHPRRQARRRRRRRDDSVRAAALRLLRRRRQRPPRGVPHVRRREGGHRRRSRAEVPDHGHRPHERQRHGHPRARRR</sequence>
<keyword evidence="3" id="KW-1185">Reference proteome</keyword>
<feature type="region of interest" description="Disordered" evidence="1">
    <location>
        <begin position="244"/>
        <end position="333"/>
    </location>
</feature>
<feature type="compositionally biased region" description="Basic residues" evidence="1">
    <location>
        <begin position="131"/>
        <end position="141"/>
    </location>
</feature>
<reference evidence="2" key="1">
    <citation type="submission" date="2015-04" db="UniProtKB">
        <authorList>
            <consortium name="EnsemblPlants"/>
        </authorList>
    </citation>
    <scope>IDENTIFICATION</scope>
</reference>
<dbReference type="Gramene" id="OGLUM09G12860.1">
    <property type="protein sequence ID" value="OGLUM09G12860.1"/>
    <property type="gene ID" value="OGLUM09G12860"/>
</dbReference>
<evidence type="ECO:0000313" key="3">
    <source>
        <dbReference type="Proteomes" id="UP000026961"/>
    </source>
</evidence>
<feature type="region of interest" description="Disordered" evidence="1">
    <location>
        <begin position="176"/>
        <end position="214"/>
    </location>
</feature>
<dbReference type="AlphaFoldDB" id="A0A0E0B3R0"/>
<proteinExistence type="predicted"/>
<feature type="compositionally biased region" description="Basic residues" evidence="1">
    <location>
        <begin position="257"/>
        <end position="270"/>
    </location>
</feature>
<feature type="compositionally biased region" description="Polar residues" evidence="1">
    <location>
        <begin position="50"/>
        <end position="62"/>
    </location>
</feature>
<feature type="region of interest" description="Disordered" evidence="1">
    <location>
        <begin position="50"/>
        <end position="141"/>
    </location>
</feature>
<feature type="compositionally biased region" description="Basic residues" evidence="1">
    <location>
        <begin position="176"/>
        <end position="202"/>
    </location>
</feature>
<feature type="compositionally biased region" description="Polar residues" evidence="1">
    <location>
        <begin position="14"/>
        <end position="38"/>
    </location>
</feature>
<dbReference type="HOGENOM" id="CLU_835167_0_0_1"/>
<organism evidence="2">
    <name type="scientific">Oryza glumipatula</name>
    <dbReference type="NCBI Taxonomy" id="40148"/>
    <lineage>
        <taxon>Eukaryota</taxon>
        <taxon>Viridiplantae</taxon>
        <taxon>Streptophyta</taxon>
        <taxon>Embryophyta</taxon>
        <taxon>Tracheophyta</taxon>
        <taxon>Spermatophyta</taxon>
        <taxon>Magnoliopsida</taxon>
        <taxon>Liliopsida</taxon>
        <taxon>Poales</taxon>
        <taxon>Poaceae</taxon>
        <taxon>BOP clade</taxon>
        <taxon>Oryzoideae</taxon>
        <taxon>Oryzeae</taxon>
        <taxon>Oryzinae</taxon>
        <taxon>Oryza</taxon>
    </lineage>
</organism>
<evidence type="ECO:0000313" key="2">
    <source>
        <dbReference type="EnsemblPlants" id="OGLUM09G12860.1"/>
    </source>
</evidence>
<protein>
    <submittedName>
        <fullName evidence="2">Uncharacterized protein</fullName>
    </submittedName>
</protein>
<name>A0A0E0B3R0_9ORYZ</name>
<accession>A0A0E0B3R0</accession>
<feature type="compositionally biased region" description="Polar residues" evidence="1">
    <location>
        <begin position="83"/>
        <end position="106"/>
    </location>
</feature>
<reference evidence="2" key="2">
    <citation type="submission" date="2018-05" db="EMBL/GenBank/DDBJ databases">
        <title>OgluRS3 (Oryza glumaepatula Reference Sequence Version 3).</title>
        <authorList>
            <person name="Zhang J."/>
            <person name="Kudrna D."/>
            <person name="Lee S."/>
            <person name="Talag J."/>
            <person name="Welchert J."/>
            <person name="Wing R.A."/>
        </authorList>
    </citation>
    <scope>NUCLEOTIDE SEQUENCE [LARGE SCALE GENOMIC DNA]</scope>
</reference>
<dbReference type="Proteomes" id="UP000026961">
    <property type="component" value="Chromosome 9"/>
</dbReference>
<feature type="compositionally biased region" description="Basic residues" evidence="1">
    <location>
        <begin position="317"/>
        <end position="333"/>
    </location>
</feature>
<feature type="compositionally biased region" description="Basic residues" evidence="1">
    <location>
        <begin position="282"/>
        <end position="308"/>
    </location>
</feature>